<evidence type="ECO:0000256" key="1">
    <source>
        <dbReference type="SAM" id="Phobius"/>
    </source>
</evidence>
<keyword evidence="1" id="KW-0812">Transmembrane</keyword>
<evidence type="ECO:0000313" key="3">
    <source>
        <dbReference type="Proteomes" id="UP000054359"/>
    </source>
</evidence>
<name>A0A087UEZ9_STEMI</name>
<gene>
    <name evidence="2" type="ORF">X975_24564</name>
</gene>
<keyword evidence="1" id="KW-1133">Transmembrane helix</keyword>
<sequence length="65" mass="7899">MLHYLIIGSFLSRKIKRYLILMSATCTRATKNVYINVLNCIILYIWICLSNTIYLFNIQYYIWRK</sequence>
<dbReference type="Proteomes" id="UP000054359">
    <property type="component" value="Unassembled WGS sequence"/>
</dbReference>
<keyword evidence="3" id="KW-1185">Reference proteome</keyword>
<dbReference type="EMBL" id="KK119525">
    <property type="protein sequence ID" value="KFM75938.1"/>
    <property type="molecule type" value="Genomic_DNA"/>
</dbReference>
<reference evidence="2 3" key="1">
    <citation type="submission" date="2013-11" db="EMBL/GenBank/DDBJ databases">
        <title>Genome sequencing of Stegodyphus mimosarum.</title>
        <authorList>
            <person name="Bechsgaard J."/>
        </authorList>
    </citation>
    <scope>NUCLEOTIDE SEQUENCE [LARGE SCALE GENOMIC DNA]</scope>
</reference>
<dbReference type="AlphaFoldDB" id="A0A087UEZ9"/>
<organism evidence="2 3">
    <name type="scientific">Stegodyphus mimosarum</name>
    <name type="common">African social velvet spider</name>
    <dbReference type="NCBI Taxonomy" id="407821"/>
    <lineage>
        <taxon>Eukaryota</taxon>
        <taxon>Metazoa</taxon>
        <taxon>Ecdysozoa</taxon>
        <taxon>Arthropoda</taxon>
        <taxon>Chelicerata</taxon>
        <taxon>Arachnida</taxon>
        <taxon>Araneae</taxon>
        <taxon>Araneomorphae</taxon>
        <taxon>Entelegynae</taxon>
        <taxon>Eresoidea</taxon>
        <taxon>Eresidae</taxon>
        <taxon>Stegodyphus</taxon>
    </lineage>
</organism>
<proteinExistence type="predicted"/>
<protein>
    <submittedName>
        <fullName evidence="2">Uncharacterized protein</fullName>
    </submittedName>
</protein>
<evidence type="ECO:0000313" key="2">
    <source>
        <dbReference type="EMBL" id="KFM75938.1"/>
    </source>
</evidence>
<feature type="non-terminal residue" evidence="2">
    <location>
        <position position="65"/>
    </location>
</feature>
<keyword evidence="1" id="KW-0472">Membrane</keyword>
<feature type="transmembrane region" description="Helical" evidence="1">
    <location>
        <begin position="41"/>
        <end position="63"/>
    </location>
</feature>
<accession>A0A087UEZ9</accession>